<keyword evidence="1" id="KW-0812">Transmembrane</keyword>
<protein>
    <submittedName>
        <fullName evidence="2">ATP synthase F0 subunit 8</fullName>
    </submittedName>
</protein>
<feature type="transmembrane region" description="Helical" evidence="1">
    <location>
        <begin position="12"/>
        <end position="31"/>
    </location>
</feature>
<proteinExistence type="predicted"/>
<reference evidence="2" key="1">
    <citation type="journal article" date="2015" name="G3 (Bethesda)">
        <title>Multiple Conserved Heteroplasmic Sites in tRNA Genes in the Mitochondrial Genomes of Terrestrial Isopods (Oniscidea).</title>
        <authorList>
            <person name="Chandler C.H."/>
            <person name="Badawi M."/>
            <person name="Moumen B."/>
            <person name="Greve P."/>
            <person name="Cordaux R."/>
        </authorList>
    </citation>
    <scope>NUCLEOTIDE SEQUENCE</scope>
</reference>
<geneLocation type="mitochondrion" evidence="2"/>
<name>A0A0G2T5W5_9CRUS</name>
<dbReference type="AlphaFoldDB" id="A0A0G2T5W5"/>
<dbReference type="EMBL" id="KR013001">
    <property type="protein sequence ID" value="AKG95404.1"/>
    <property type="molecule type" value="Genomic_DNA"/>
</dbReference>
<evidence type="ECO:0000256" key="1">
    <source>
        <dbReference type="SAM" id="Phobius"/>
    </source>
</evidence>
<organism evidence="2">
    <name type="scientific">Trachelipus rathkii</name>
    <dbReference type="NCBI Taxonomy" id="1720764"/>
    <lineage>
        <taxon>Eukaryota</taxon>
        <taxon>Metazoa</taxon>
        <taxon>Ecdysozoa</taxon>
        <taxon>Arthropoda</taxon>
        <taxon>Crustacea</taxon>
        <taxon>Multicrustacea</taxon>
        <taxon>Malacostraca</taxon>
        <taxon>Eumalacostraca</taxon>
        <taxon>Peracarida</taxon>
        <taxon>Isopoda</taxon>
        <taxon>Oniscidea</taxon>
        <taxon>Crinocheta</taxon>
        <taxon>Trachelipodidae</taxon>
        <taxon>Trachelipus</taxon>
    </lineage>
</organism>
<sequence>MPQMSPLPWVSLLMVVLGLTMMYMILVYFSVSKSLNSKNIKVNKLSYSWKW</sequence>
<keyword evidence="1" id="KW-0472">Membrane</keyword>
<accession>A0A0G2T5W5</accession>
<gene>
    <name evidence="2" type="primary">atp8</name>
</gene>
<keyword evidence="1" id="KW-1133">Transmembrane helix</keyword>
<keyword evidence="2" id="KW-0496">Mitochondrion</keyword>
<evidence type="ECO:0000313" key="2">
    <source>
        <dbReference type="EMBL" id="AKG95404.1"/>
    </source>
</evidence>